<organism evidence="1 2">
    <name type="scientific">Bacillus salipaludis</name>
    <dbReference type="NCBI Taxonomy" id="2547811"/>
    <lineage>
        <taxon>Bacteria</taxon>
        <taxon>Bacillati</taxon>
        <taxon>Bacillota</taxon>
        <taxon>Bacilli</taxon>
        <taxon>Bacillales</taxon>
        <taxon>Bacillaceae</taxon>
        <taxon>Bacillus</taxon>
    </lineage>
</organism>
<name>A0AA90TWL7_9BACI</name>
<evidence type="ECO:0000313" key="2">
    <source>
        <dbReference type="Proteomes" id="UP001178888"/>
    </source>
</evidence>
<keyword evidence="2" id="KW-1185">Reference proteome</keyword>
<proteinExistence type="predicted"/>
<dbReference type="AlphaFoldDB" id="A0AA90TWL7"/>
<protein>
    <submittedName>
        <fullName evidence="1">Uncharacterized protein</fullName>
    </submittedName>
</protein>
<gene>
    <name evidence="1" type="ORF">RCG21_32105</name>
</gene>
<dbReference type="Proteomes" id="UP001178888">
    <property type="component" value="Unassembled WGS sequence"/>
</dbReference>
<evidence type="ECO:0000313" key="1">
    <source>
        <dbReference type="EMBL" id="MDQ6600843.1"/>
    </source>
</evidence>
<dbReference type="RefSeq" id="WP_308914475.1">
    <property type="nucleotide sequence ID" value="NZ_JAVGVR010000002.1"/>
</dbReference>
<dbReference type="EMBL" id="JAVGVR010000002">
    <property type="protein sequence ID" value="MDQ6600843.1"/>
    <property type="molecule type" value="Genomic_DNA"/>
</dbReference>
<sequence>MKLWTDIKVRYKIIKAFRAGSIYKTIGTGENEKKIFPKIHSITITDFSTEYVFTLPTGLNPDLFKKGYYSFQQVFGT</sequence>
<reference evidence="1" key="1">
    <citation type="submission" date="2023-08" db="EMBL/GenBank/DDBJ databases">
        <title>Nitrogen cycling bacteria in agricultural field soils.</title>
        <authorList>
            <person name="Jang J."/>
        </authorList>
    </citation>
    <scope>NUCLEOTIDE SEQUENCE</scope>
    <source>
        <strain evidence="1">PS3-36</strain>
    </source>
</reference>
<comment type="caution">
    <text evidence="1">The sequence shown here is derived from an EMBL/GenBank/DDBJ whole genome shotgun (WGS) entry which is preliminary data.</text>
</comment>
<accession>A0AA90TWL7</accession>